<proteinExistence type="predicted"/>
<dbReference type="RefSeq" id="WP_202920435.1">
    <property type="nucleotide sequence ID" value="NZ_CP036273.1"/>
</dbReference>
<dbReference type="KEGG" id="uli:ETAA1_54960"/>
<sequence length="511" mass="54409">MFRFCLALGLTIGLGGSGRPAAPAAQEPPKGPAGGEQLRAGVAKVEITSKTALPVSDPLYVKALVLKRGATTAVLVTLDAVAVGEIGHVPNDYLAKVRARLEKELGIAPGSVIVNASHCHGVVGPDVDEKTVEAVTAAVAGLVPVRAGVGVGSETRVSENRRLRLKSGREADVRHAYSLPPDDEVVGVGPIDPRIGVLRLDRLDGRPLAVVYHFACHPIQGVPGGANTADITGFASRVIEENLPGAVALFVQGCGGDINPVRYKDVHQPRSAEPLGNLLGLSTLRAVRAVKCDAAGPLAVRNETLALPRADHAERIDALVAEQARLVGSLKGTSLNLRTFLELATKYNLAREFPAYPSHLYLTEKAQGRTDLLALDAENRRNLQAYLDNVLTTEKLTRVTTNLALLRRHQERNLAAGRRPLEVEVAGLRVGDFVLVTFPGELTVEVGLAVQKASPHKTTFVSGYTNGYIYYTPTAAQLRNAGGAQEDSDCLVAPEWEDLFHARVAALLKHL</sequence>
<reference evidence="2 3" key="1">
    <citation type="submission" date="2019-02" db="EMBL/GenBank/DDBJ databases">
        <title>Deep-cultivation of Planctomycetes and their phenomic and genomic characterization uncovers novel biology.</title>
        <authorList>
            <person name="Wiegand S."/>
            <person name="Jogler M."/>
            <person name="Boedeker C."/>
            <person name="Pinto D."/>
            <person name="Vollmers J."/>
            <person name="Rivas-Marin E."/>
            <person name="Kohn T."/>
            <person name="Peeters S.H."/>
            <person name="Heuer A."/>
            <person name="Rast P."/>
            <person name="Oberbeckmann S."/>
            <person name="Bunk B."/>
            <person name="Jeske O."/>
            <person name="Meyerdierks A."/>
            <person name="Storesund J.E."/>
            <person name="Kallscheuer N."/>
            <person name="Luecker S."/>
            <person name="Lage O.M."/>
            <person name="Pohl T."/>
            <person name="Merkel B.J."/>
            <person name="Hornburger P."/>
            <person name="Mueller R.-W."/>
            <person name="Bruemmer F."/>
            <person name="Labrenz M."/>
            <person name="Spormann A.M."/>
            <person name="Op den Camp H."/>
            <person name="Overmann J."/>
            <person name="Amann R."/>
            <person name="Jetten M.S.M."/>
            <person name="Mascher T."/>
            <person name="Medema M.H."/>
            <person name="Devos D.P."/>
            <person name="Kaster A.-K."/>
            <person name="Ovreas L."/>
            <person name="Rohde M."/>
            <person name="Galperin M.Y."/>
            <person name="Jogler C."/>
        </authorList>
    </citation>
    <scope>NUCLEOTIDE SEQUENCE [LARGE SCALE GENOMIC DNA]</scope>
    <source>
        <strain evidence="2 3">ETA_A1</strain>
    </source>
</reference>
<organism evidence="2 3">
    <name type="scientific">Urbifossiella limnaea</name>
    <dbReference type="NCBI Taxonomy" id="2528023"/>
    <lineage>
        <taxon>Bacteria</taxon>
        <taxon>Pseudomonadati</taxon>
        <taxon>Planctomycetota</taxon>
        <taxon>Planctomycetia</taxon>
        <taxon>Gemmatales</taxon>
        <taxon>Gemmataceae</taxon>
        <taxon>Urbifossiella</taxon>
    </lineage>
</organism>
<protein>
    <submittedName>
        <fullName evidence="2">Neutral/alkaline non-lysosomal ceramidase</fullName>
    </submittedName>
</protein>
<evidence type="ECO:0000313" key="3">
    <source>
        <dbReference type="Proteomes" id="UP000319576"/>
    </source>
</evidence>
<feature type="region of interest" description="Disordered" evidence="1">
    <location>
        <begin position="17"/>
        <end position="37"/>
    </location>
</feature>
<dbReference type="EMBL" id="CP036273">
    <property type="protein sequence ID" value="QDU23496.1"/>
    <property type="molecule type" value="Genomic_DNA"/>
</dbReference>
<dbReference type="Proteomes" id="UP000319576">
    <property type="component" value="Chromosome"/>
</dbReference>
<accession>A0A517Y160</accession>
<gene>
    <name evidence="2" type="ORF">ETAA1_54960</name>
</gene>
<dbReference type="AlphaFoldDB" id="A0A517Y160"/>
<name>A0A517Y160_9BACT</name>
<keyword evidence="3" id="KW-1185">Reference proteome</keyword>
<evidence type="ECO:0000256" key="1">
    <source>
        <dbReference type="SAM" id="MobiDB-lite"/>
    </source>
</evidence>
<evidence type="ECO:0000313" key="2">
    <source>
        <dbReference type="EMBL" id="QDU23496.1"/>
    </source>
</evidence>